<dbReference type="AlphaFoldDB" id="A0A0W1RDE5"/>
<protein>
    <submittedName>
        <fullName evidence="1">Uncharacterized protein</fullName>
    </submittedName>
</protein>
<evidence type="ECO:0000313" key="2">
    <source>
        <dbReference type="Proteomes" id="UP000054387"/>
    </source>
</evidence>
<evidence type="ECO:0000313" key="1">
    <source>
        <dbReference type="EMBL" id="KTG11448.1"/>
    </source>
</evidence>
<dbReference type="Proteomes" id="UP000054387">
    <property type="component" value="Unassembled WGS sequence"/>
</dbReference>
<sequence>MLLTAGEHFGIRYIDGEWIEAIAPHPAPPRTNTLSKEDVVERIKESQQITLRIVDDASWAQFAQSESEIRESL</sequence>
<proteinExistence type="predicted"/>
<organism evidence="1 2">
    <name type="scientific">Haloprofundus marisrubri</name>
    <dbReference type="NCBI Taxonomy" id="1514971"/>
    <lineage>
        <taxon>Archaea</taxon>
        <taxon>Methanobacteriati</taxon>
        <taxon>Methanobacteriota</taxon>
        <taxon>Stenosarchaea group</taxon>
        <taxon>Halobacteria</taxon>
        <taxon>Halobacteriales</taxon>
        <taxon>Haloferacaceae</taxon>
        <taxon>Haloprofundus</taxon>
    </lineage>
</organism>
<dbReference type="EMBL" id="LOPU01000004">
    <property type="protein sequence ID" value="KTG11448.1"/>
    <property type="molecule type" value="Genomic_DNA"/>
</dbReference>
<comment type="caution">
    <text evidence="1">The sequence shown here is derived from an EMBL/GenBank/DDBJ whole genome shotgun (WGS) entry which is preliminary data.</text>
</comment>
<keyword evidence="2" id="KW-1185">Reference proteome</keyword>
<gene>
    <name evidence="1" type="ORF">AUR64_04120</name>
</gene>
<accession>A0A0W1RDE5</accession>
<name>A0A0W1RDE5_9EURY</name>
<reference evidence="1 2" key="1">
    <citation type="submission" date="2015-12" db="EMBL/GenBank/DDBJ databases">
        <title>Haloprofundus marisrubri gen. nov., sp. nov., an extremely halophilic archaeon isolated from the Discovery deep brine-seawater interface in the Red Sea.</title>
        <authorList>
            <person name="Zhang G."/>
            <person name="Stingl U."/>
            <person name="Rashid M."/>
        </authorList>
    </citation>
    <scope>NUCLEOTIDE SEQUENCE [LARGE SCALE GENOMIC DNA]</scope>
    <source>
        <strain evidence="1 2">SB9</strain>
    </source>
</reference>